<comment type="caution">
    <text evidence="1">The sequence shown here is derived from an EMBL/GenBank/DDBJ whole genome shotgun (WGS) entry which is preliminary data.</text>
</comment>
<accession>A0A834HQB6</accession>
<reference evidence="1" key="1">
    <citation type="submission" date="2020-08" db="EMBL/GenBank/DDBJ databases">
        <title>Genome sequencing and assembly of the red palm weevil Rhynchophorus ferrugineus.</title>
        <authorList>
            <person name="Dias G.B."/>
            <person name="Bergman C.M."/>
            <person name="Manee M."/>
        </authorList>
    </citation>
    <scope>NUCLEOTIDE SEQUENCE</scope>
    <source>
        <strain evidence="1">AA-2017</strain>
        <tissue evidence="1">Whole larva</tissue>
    </source>
</reference>
<keyword evidence="2" id="KW-1185">Reference proteome</keyword>
<dbReference type="EMBL" id="JAACXV010014513">
    <property type="protein sequence ID" value="KAF7266720.1"/>
    <property type="molecule type" value="Genomic_DNA"/>
</dbReference>
<evidence type="ECO:0000313" key="2">
    <source>
        <dbReference type="Proteomes" id="UP000625711"/>
    </source>
</evidence>
<sequence>MATFDVMSPVILEGTITASINSEILFTKLIYRGFVFHVTPPPPPITCRPRRRLARTRFRQRLPEAPRRETSHIIFE</sequence>
<proteinExistence type="predicted"/>
<organism evidence="1 2">
    <name type="scientific">Rhynchophorus ferrugineus</name>
    <name type="common">Red palm weevil</name>
    <name type="synonym">Curculio ferrugineus</name>
    <dbReference type="NCBI Taxonomy" id="354439"/>
    <lineage>
        <taxon>Eukaryota</taxon>
        <taxon>Metazoa</taxon>
        <taxon>Ecdysozoa</taxon>
        <taxon>Arthropoda</taxon>
        <taxon>Hexapoda</taxon>
        <taxon>Insecta</taxon>
        <taxon>Pterygota</taxon>
        <taxon>Neoptera</taxon>
        <taxon>Endopterygota</taxon>
        <taxon>Coleoptera</taxon>
        <taxon>Polyphaga</taxon>
        <taxon>Cucujiformia</taxon>
        <taxon>Curculionidae</taxon>
        <taxon>Dryophthorinae</taxon>
        <taxon>Rhynchophorus</taxon>
    </lineage>
</organism>
<dbReference type="Proteomes" id="UP000625711">
    <property type="component" value="Unassembled WGS sequence"/>
</dbReference>
<dbReference type="AlphaFoldDB" id="A0A834HQB6"/>
<name>A0A834HQB6_RHYFE</name>
<evidence type="ECO:0000313" key="1">
    <source>
        <dbReference type="EMBL" id="KAF7266720.1"/>
    </source>
</evidence>
<protein>
    <submittedName>
        <fullName evidence="1">Uncharacterized protein</fullName>
    </submittedName>
</protein>
<gene>
    <name evidence="1" type="ORF">GWI33_019979</name>
</gene>